<dbReference type="GO" id="GO:0031410">
    <property type="term" value="C:cytoplasmic vesicle"/>
    <property type="evidence" value="ECO:0007669"/>
    <property type="project" value="UniProtKB-SubCell"/>
</dbReference>
<name>A0A2I0LL15_COLLI</name>
<comment type="caution">
    <text evidence="11">The sequence shown here is derived from an EMBL/GenBank/DDBJ whole genome shotgun (WGS) entry which is preliminary data.</text>
</comment>
<evidence type="ECO:0000256" key="2">
    <source>
        <dbReference type="ARBA" id="ARBA00004613"/>
    </source>
</evidence>
<dbReference type="EMBL" id="AKCR02000230">
    <property type="protein sequence ID" value="PKK18111.1"/>
    <property type="molecule type" value="Genomic_DNA"/>
</dbReference>
<dbReference type="Proteomes" id="UP000053872">
    <property type="component" value="Unassembled WGS sequence"/>
</dbReference>
<dbReference type="PANTHER" id="PTHR16866:SF2">
    <property type="entry name" value="GASTRIN-RELEASING PEPTIDE"/>
    <property type="match status" value="1"/>
</dbReference>
<reference evidence="11 12" key="1">
    <citation type="journal article" date="2013" name="Science">
        <title>Genomic diversity and evolution of the head crest in the rock pigeon.</title>
        <authorList>
            <person name="Shapiro M.D."/>
            <person name="Kronenberg Z."/>
            <person name="Li C."/>
            <person name="Domyan E.T."/>
            <person name="Pan H."/>
            <person name="Campbell M."/>
            <person name="Tan H."/>
            <person name="Huff C.D."/>
            <person name="Hu H."/>
            <person name="Vickrey A.I."/>
            <person name="Nielsen S.C."/>
            <person name="Stringham S.A."/>
            <person name="Hu H."/>
            <person name="Willerslev E."/>
            <person name="Gilbert M.T."/>
            <person name="Yandell M."/>
            <person name="Zhang G."/>
            <person name="Wang J."/>
        </authorList>
    </citation>
    <scope>NUCLEOTIDE SEQUENCE [LARGE SCALE GENOMIC DNA]</scope>
    <source>
        <tissue evidence="11">Blood</tissue>
    </source>
</reference>
<dbReference type="GO" id="GO:0005184">
    <property type="term" value="F:neuropeptide hormone activity"/>
    <property type="evidence" value="ECO:0007669"/>
    <property type="project" value="TreeGrafter"/>
</dbReference>
<evidence type="ECO:0000256" key="1">
    <source>
        <dbReference type="ARBA" id="ARBA00004263"/>
    </source>
</evidence>
<feature type="compositionally biased region" description="Polar residues" evidence="10">
    <location>
        <begin position="59"/>
        <end position="70"/>
    </location>
</feature>
<evidence type="ECO:0000256" key="4">
    <source>
        <dbReference type="ARBA" id="ARBA00016270"/>
    </source>
</evidence>
<protein>
    <recommendedName>
        <fullName evidence="4">Gastrin-releasing peptide</fullName>
    </recommendedName>
</protein>
<dbReference type="PANTHER" id="PTHR16866">
    <property type="entry name" value="GASTRIN-RELEASING PEPTIDE"/>
    <property type="match status" value="1"/>
</dbReference>
<organism evidence="11 12">
    <name type="scientific">Columba livia</name>
    <name type="common">Rock dove</name>
    <dbReference type="NCBI Taxonomy" id="8932"/>
    <lineage>
        <taxon>Eukaryota</taxon>
        <taxon>Metazoa</taxon>
        <taxon>Chordata</taxon>
        <taxon>Craniata</taxon>
        <taxon>Vertebrata</taxon>
        <taxon>Euteleostomi</taxon>
        <taxon>Archelosauria</taxon>
        <taxon>Archosauria</taxon>
        <taxon>Dinosauria</taxon>
        <taxon>Saurischia</taxon>
        <taxon>Theropoda</taxon>
        <taxon>Coelurosauria</taxon>
        <taxon>Aves</taxon>
        <taxon>Neognathae</taxon>
        <taxon>Neoaves</taxon>
        <taxon>Columbimorphae</taxon>
        <taxon>Columbiformes</taxon>
        <taxon>Columbidae</taxon>
        <taxon>Columba</taxon>
    </lineage>
</organism>
<evidence type="ECO:0000313" key="12">
    <source>
        <dbReference type="Proteomes" id="UP000053872"/>
    </source>
</evidence>
<sequence length="228" mass="25408">MTNHWQYCRAGAAAVPAAGTRGAHGHEAPLQFSVTPRVTLGPTRVFTPAPALQSHAERSPSSTCGSDSAWDASSTVCEKRGVFWGRVGHAARALEERVRNPLGARSLARVIVRGLSRVRVVGMKIYQGHLMGKKSTGDFPYVYEEENKTPFSALPENIKQLQDYLKWEEISKYLLRLLEGNENQSAHFSKGGLPWYARSPWETDDNSSWKEMMDYLLQVVNMKESAPS</sequence>
<evidence type="ECO:0000256" key="3">
    <source>
        <dbReference type="ARBA" id="ARBA00010012"/>
    </source>
</evidence>
<dbReference type="GO" id="GO:0007218">
    <property type="term" value="P:neuropeptide signaling pathway"/>
    <property type="evidence" value="ECO:0007669"/>
    <property type="project" value="InterPro"/>
</dbReference>
<evidence type="ECO:0000256" key="5">
    <source>
        <dbReference type="ARBA" id="ARBA00022525"/>
    </source>
</evidence>
<evidence type="ECO:0000313" key="11">
    <source>
        <dbReference type="EMBL" id="PKK18111.1"/>
    </source>
</evidence>
<evidence type="ECO:0000256" key="7">
    <source>
        <dbReference type="ARBA" id="ARBA00022729"/>
    </source>
</evidence>
<dbReference type="AlphaFoldDB" id="A0A2I0LL15"/>
<keyword evidence="12" id="KW-1185">Reference proteome</keyword>
<comment type="subcellular location">
    <subcellularLocation>
        <location evidence="1">Cytoplasmic vesicle</location>
        <location evidence="1">Secretory vesicle lumen</location>
    </subcellularLocation>
    <subcellularLocation>
        <location evidence="2">Secreted</location>
    </subcellularLocation>
</comment>
<dbReference type="InParanoid" id="A0A2I0LL15"/>
<keyword evidence="8" id="KW-0027">Amidation</keyword>
<keyword evidence="6" id="KW-0165">Cleavage on pair of basic residues</keyword>
<evidence type="ECO:0000256" key="9">
    <source>
        <dbReference type="ARBA" id="ARBA00023329"/>
    </source>
</evidence>
<dbReference type="GO" id="GO:0005615">
    <property type="term" value="C:extracellular space"/>
    <property type="evidence" value="ECO:0007669"/>
    <property type="project" value="TreeGrafter"/>
</dbReference>
<comment type="similarity">
    <text evidence="3">Belongs to the bombesin/neuromedin-B/ranatensin family.</text>
</comment>
<feature type="region of interest" description="Disordered" evidence="10">
    <location>
        <begin position="50"/>
        <end position="70"/>
    </location>
</feature>
<evidence type="ECO:0000256" key="6">
    <source>
        <dbReference type="ARBA" id="ARBA00022685"/>
    </source>
</evidence>
<evidence type="ECO:0000256" key="10">
    <source>
        <dbReference type="SAM" id="MobiDB-lite"/>
    </source>
</evidence>
<keyword evidence="5" id="KW-0964">Secreted</keyword>
<accession>A0A2I0LL15</accession>
<keyword evidence="9" id="KW-0968">Cytoplasmic vesicle</keyword>
<proteinExistence type="inferred from homology"/>
<dbReference type="InterPro" id="IPR000874">
    <property type="entry name" value="Bombesin"/>
</dbReference>
<gene>
    <name evidence="11" type="primary">GRP</name>
    <name evidence="11" type="ORF">A306_00014294</name>
</gene>
<evidence type="ECO:0000256" key="8">
    <source>
        <dbReference type="ARBA" id="ARBA00022815"/>
    </source>
</evidence>
<keyword evidence="7" id="KW-0732">Signal</keyword>
<dbReference type="STRING" id="8932.A0A2I0LL15"/>